<keyword evidence="1" id="KW-0472">Membrane</keyword>
<feature type="transmembrane region" description="Helical" evidence="1">
    <location>
        <begin position="367"/>
        <end position="391"/>
    </location>
</feature>
<keyword evidence="1" id="KW-0812">Transmembrane</keyword>
<proteinExistence type="predicted"/>
<reference evidence="3" key="1">
    <citation type="submission" date="2020-05" db="EMBL/GenBank/DDBJ databases">
        <authorList>
            <person name="Chiriac C."/>
            <person name="Salcher M."/>
            <person name="Ghai R."/>
            <person name="Kavagutti S V."/>
        </authorList>
    </citation>
    <scope>NUCLEOTIDE SEQUENCE</scope>
</reference>
<dbReference type="PANTHER" id="PTHR30590">
    <property type="entry name" value="INNER MEMBRANE PROTEIN"/>
    <property type="match status" value="1"/>
</dbReference>
<dbReference type="PANTHER" id="PTHR30590:SF2">
    <property type="entry name" value="INNER MEMBRANE PROTEIN"/>
    <property type="match status" value="1"/>
</dbReference>
<feature type="transmembrane region" description="Helical" evidence="1">
    <location>
        <begin position="266"/>
        <end position="292"/>
    </location>
</feature>
<feature type="transmembrane region" description="Helical" evidence="1">
    <location>
        <begin position="138"/>
        <end position="153"/>
    </location>
</feature>
<feature type="transmembrane region" description="Helical" evidence="1">
    <location>
        <begin position="160"/>
        <end position="181"/>
    </location>
</feature>
<dbReference type="AlphaFoldDB" id="A0A6J7EVZ8"/>
<evidence type="ECO:0000259" key="2">
    <source>
        <dbReference type="Pfam" id="PF04235"/>
    </source>
</evidence>
<dbReference type="InterPro" id="IPR007349">
    <property type="entry name" value="DUF418"/>
</dbReference>
<feature type="transmembrane region" description="Helical" evidence="1">
    <location>
        <begin position="114"/>
        <end position="132"/>
    </location>
</feature>
<gene>
    <name evidence="3" type="ORF">UFOPK3402_01762</name>
</gene>
<feature type="transmembrane region" description="Helical" evidence="1">
    <location>
        <begin position="32"/>
        <end position="56"/>
    </location>
</feature>
<dbReference type="InterPro" id="IPR052529">
    <property type="entry name" value="Bact_Transport_Assoc"/>
</dbReference>
<sequence length="416" mass="43830">MSLPNASESTDAAKMARPLTTRPASRFDVIDALRGTAVLGVLVVNVTFMASPILFLPPEQLETGGFGSVDSFFSGVVAWLLTGKMIALLATLFGAGMGLIAARNLASGHLRRGLFVRRSLFLILLGLAHMILLFPGDILFAYGVTGLVAILFLRRSPKALLWWAGCIATIGFLIVAATNVASQMLDSSEVALTFASELASTTAAYDARDYGGVIAANATMSAITQTAGTIVGQTWILPLFLIGMAAAKAGIITNPSAHLALLRRTALVGIGLGLPVNLVLFSKGVICASGLILSDSGALIAVVDAGVTVFAVPLLSAGYASALALLWVRVRAPRPLVAVGRMALTAYLLQSLLAFGFFFGFATYGQVGFAASLLLVLAIWAVITAFCVLWLRRFSFGPMEWLWRVVTYLRVPNSSA</sequence>
<feature type="transmembrane region" description="Helical" evidence="1">
    <location>
        <begin position="76"/>
        <end position="102"/>
    </location>
</feature>
<evidence type="ECO:0000313" key="3">
    <source>
        <dbReference type="EMBL" id="CAB4885484.1"/>
    </source>
</evidence>
<keyword evidence="1" id="KW-1133">Transmembrane helix</keyword>
<accession>A0A6J7EVZ8</accession>
<evidence type="ECO:0000256" key="1">
    <source>
        <dbReference type="SAM" id="Phobius"/>
    </source>
</evidence>
<feature type="transmembrane region" description="Helical" evidence="1">
    <location>
        <begin position="298"/>
        <end position="327"/>
    </location>
</feature>
<organism evidence="3">
    <name type="scientific">freshwater metagenome</name>
    <dbReference type="NCBI Taxonomy" id="449393"/>
    <lineage>
        <taxon>unclassified sequences</taxon>
        <taxon>metagenomes</taxon>
        <taxon>ecological metagenomes</taxon>
    </lineage>
</organism>
<feature type="transmembrane region" description="Helical" evidence="1">
    <location>
        <begin position="339"/>
        <end position="361"/>
    </location>
</feature>
<feature type="transmembrane region" description="Helical" evidence="1">
    <location>
        <begin position="235"/>
        <end position="254"/>
    </location>
</feature>
<feature type="domain" description="DUF418" evidence="2">
    <location>
        <begin position="246"/>
        <end position="409"/>
    </location>
</feature>
<name>A0A6J7EVZ8_9ZZZZ</name>
<dbReference type="Pfam" id="PF04235">
    <property type="entry name" value="DUF418"/>
    <property type="match status" value="1"/>
</dbReference>
<protein>
    <submittedName>
        <fullName evidence="3">Unannotated protein</fullName>
    </submittedName>
</protein>
<dbReference type="EMBL" id="CAFBLS010000272">
    <property type="protein sequence ID" value="CAB4885484.1"/>
    <property type="molecule type" value="Genomic_DNA"/>
</dbReference>